<protein>
    <submittedName>
        <fullName evidence="2">Uncharacterized protein</fullName>
    </submittedName>
</protein>
<proteinExistence type="predicted"/>
<organism evidence="2 3">
    <name type="scientific">Alcaligenes xylosoxydans xylosoxydans</name>
    <name type="common">Achromobacter xylosoxidans</name>
    <dbReference type="NCBI Taxonomy" id="85698"/>
    <lineage>
        <taxon>Bacteria</taxon>
        <taxon>Pseudomonadati</taxon>
        <taxon>Pseudomonadota</taxon>
        <taxon>Betaproteobacteria</taxon>
        <taxon>Burkholderiales</taxon>
        <taxon>Alcaligenaceae</taxon>
        <taxon>Achromobacter</taxon>
    </lineage>
</organism>
<feature type="signal peptide" evidence="1">
    <location>
        <begin position="1"/>
        <end position="21"/>
    </location>
</feature>
<sequence length="208" mass="22169">MKTLKSSLLLCVSLVMSPASAGEDAEMKAFEASSDALRSGEANAKARRAAVDGLSPRLQKLSQGQRAASHIAAAGACAIEVPSADLDKLSSLATAEAILDKPLSQAPLDGRKLALLTMDAVGTEVAVAAANKRQVRLGKLAQAERDWVSRIRVEVKKINPKGEPSDCRYLRAQIDDLLEKAESDDSLVKAEVILLAVAEIERRNRSAR</sequence>
<feature type="chain" id="PRO_5019394222" evidence="1">
    <location>
        <begin position="22"/>
        <end position="208"/>
    </location>
</feature>
<dbReference type="Proteomes" id="UP000285324">
    <property type="component" value="Unassembled WGS sequence"/>
</dbReference>
<name>A0A424W6S2_ALCXX</name>
<comment type="caution">
    <text evidence="2">The sequence shown here is derived from an EMBL/GenBank/DDBJ whole genome shotgun (WGS) entry which is preliminary data.</text>
</comment>
<evidence type="ECO:0000313" key="3">
    <source>
        <dbReference type="Proteomes" id="UP000285324"/>
    </source>
</evidence>
<reference evidence="2 3" key="1">
    <citation type="submission" date="2018-08" db="EMBL/GenBank/DDBJ databases">
        <title>Achromobacter xylosoxidans Genome sequencing and assembly.</title>
        <authorList>
            <person name="Wang R."/>
            <person name="Rensing C."/>
            <person name="Li Y."/>
        </authorList>
    </citation>
    <scope>NUCLEOTIDE SEQUENCE [LARGE SCALE GENOMIC DNA]</scope>
    <source>
        <strain evidence="2 3">GD003A</strain>
    </source>
</reference>
<accession>A0A424W6S2</accession>
<evidence type="ECO:0000256" key="1">
    <source>
        <dbReference type="SAM" id="SignalP"/>
    </source>
</evidence>
<gene>
    <name evidence="2" type="ORF">DY367_25465</name>
</gene>
<dbReference type="RefSeq" id="WP_118933970.1">
    <property type="nucleotide sequence ID" value="NZ_CP061008.1"/>
</dbReference>
<dbReference type="OrthoDB" id="8667215at2"/>
<keyword evidence="1" id="KW-0732">Signal</keyword>
<dbReference type="EMBL" id="QVXO01000052">
    <property type="protein sequence ID" value="RPJ88921.1"/>
    <property type="molecule type" value="Genomic_DNA"/>
</dbReference>
<evidence type="ECO:0000313" key="2">
    <source>
        <dbReference type="EMBL" id="RPJ88921.1"/>
    </source>
</evidence>
<dbReference type="AlphaFoldDB" id="A0A424W6S2"/>